<evidence type="ECO:0000313" key="3">
    <source>
        <dbReference type="Proteomes" id="UP001596512"/>
    </source>
</evidence>
<evidence type="ECO:0000259" key="1">
    <source>
        <dbReference type="Pfam" id="PF01266"/>
    </source>
</evidence>
<feature type="domain" description="FAD dependent oxidoreductase" evidence="1">
    <location>
        <begin position="71"/>
        <end position="170"/>
    </location>
</feature>
<dbReference type="Gene3D" id="3.30.9.10">
    <property type="entry name" value="D-Amino Acid Oxidase, subunit A, domain 2"/>
    <property type="match status" value="1"/>
</dbReference>
<proteinExistence type="predicted"/>
<dbReference type="InterPro" id="IPR036188">
    <property type="entry name" value="FAD/NAD-bd_sf"/>
</dbReference>
<dbReference type="InterPro" id="IPR006076">
    <property type="entry name" value="FAD-dep_OxRdtase"/>
</dbReference>
<protein>
    <submittedName>
        <fullName evidence="2">FAD-dependent oxidoreductase</fullName>
    </submittedName>
</protein>
<organism evidence="2 3">
    <name type="scientific">Actinokineospora soli</name>
    <dbReference type="NCBI Taxonomy" id="1048753"/>
    <lineage>
        <taxon>Bacteria</taxon>
        <taxon>Bacillati</taxon>
        <taxon>Actinomycetota</taxon>
        <taxon>Actinomycetes</taxon>
        <taxon>Pseudonocardiales</taxon>
        <taxon>Pseudonocardiaceae</taxon>
        <taxon>Actinokineospora</taxon>
    </lineage>
</organism>
<dbReference type="Pfam" id="PF01266">
    <property type="entry name" value="DAO"/>
    <property type="match status" value="1"/>
</dbReference>
<reference evidence="3" key="1">
    <citation type="journal article" date="2019" name="Int. J. Syst. Evol. Microbiol.">
        <title>The Global Catalogue of Microorganisms (GCM) 10K type strain sequencing project: providing services to taxonomists for standard genome sequencing and annotation.</title>
        <authorList>
            <consortium name="The Broad Institute Genomics Platform"/>
            <consortium name="The Broad Institute Genome Sequencing Center for Infectious Disease"/>
            <person name="Wu L."/>
            <person name="Ma J."/>
        </authorList>
    </citation>
    <scope>NUCLEOTIDE SEQUENCE [LARGE SCALE GENOMIC DNA]</scope>
    <source>
        <strain evidence="3">JCM 17695</strain>
    </source>
</reference>
<gene>
    <name evidence="2" type="ORF">ACFQV2_26550</name>
</gene>
<dbReference type="Gene3D" id="3.50.50.60">
    <property type="entry name" value="FAD/NAD(P)-binding domain"/>
    <property type="match status" value="1"/>
</dbReference>
<dbReference type="EMBL" id="JBHTEY010000004">
    <property type="protein sequence ID" value="MFC7616499.1"/>
    <property type="molecule type" value="Genomic_DNA"/>
</dbReference>
<keyword evidence="3" id="KW-1185">Reference proteome</keyword>
<sequence length="182" mass="19326">MGHDVDRVLPEVADEAGVTRCRLRMFEVAAPGGRTVRPAVLSGLSMLRYAGMAGTPSAADVRARIAAESPELLDVAMNLMLTQRPDGNLVVGDTHHYALTHDPFLDAETDALVLSQAARLLGVPDLTVRRRWTGVYASAEREFLVAAPHPTTRVVSVTSGIGMTTAFGLAPTVLDDLAGAPR</sequence>
<accession>A0ABW2TTQ7</accession>
<dbReference type="Proteomes" id="UP001596512">
    <property type="component" value="Unassembled WGS sequence"/>
</dbReference>
<evidence type="ECO:0000313" key="2">
    <source>
        <dbReference type="EMBL" id="MFC7616499.1"/>
    </source>
</evidence>
<comment type="caution">
    <text evidence="2">The sequence shown here is derived from an EMBL/GenBank/DDBJ whole genome shotgun (WGS) entry which is preliminary data.</text>
</comment>
<name>A0ABW2TTQ7_9PSEU</name>